<sequence>MTAVADIAENAASDLLEKLAESMTKIRILEAAYLPLKADYRALNEDKVSLIKELDEATELCASKDKLPALQKPLTKIGVIRKRFLQRAAQNACTWASEFSDGDYPAGVPVLDAGNRAAHDGNIEADMALFKGGYLTPKQDANRFETVYHHRHDLKRFPFGYRTTIEKWNIIATLRASSNLRLICNPQDKFGVIELLSRIRDLWREIQKVGRLDLDLTRYTSAAGEMSERNPTKFEENPDVAEKVDELKALVEMVVKKVWREASVQVYDSKENDYCLMHRGDISDKIAGFA</sequence>
<dbReference type="EMBL" id="KZ613743">
    <property type="protein sequence ID" value="PMD66774.1"/>
    <property type="molecule type" value="Genomic_DNA"/>
</dbReference>
<accession>A0A2J6TUR3</accession>
<evidence type="ECO:0000313" key="1">
    <source>
        <dbReference type="EMBL" id="PMD66774.1"/>
    </source>
</evidence>
<dbReference type="Proteomes" id="UP000235371">
    <property type="component" value="Unassembled WGS sequence"/>
</dbReference>
<dbReference type="OrthoDB" id="3546400at2759"/>
<dbReference type="RefSeq" id="XP_024743678.1">
    <property type="nucleotide sequence ID" value="XM_024882376.1"/>
</dbReference>
<gene>
    <name evidence="1" type="ORF">K444DRAFT_624255</name>
</gene>
<dbReference type="InParanoid" id="A0A2J6TUR3"/>
<dbReference type="GeneID" id="36590453"/>
<protein>
    <submittedName>
        <fullName evidence="1">Uncharacterized protein</fullName>
    </submittedName>
</protein>
<dbReference type="AlphaFoldDB" id="A0A2J6TUR3"/>
<organism evidence="1 2">
    <name type="scientific">Hyaloscypha bicolor E</name>
    <dbReference type="NCBI Taxonomy" id="1095630"/>
    <lineage>
        <taxon>Eukaryota</taxon>
        <taxon>Fungi</taxon>
        <taxon>Dikarya</taxon>
        <taxon>Ascomycota</taxon>
        <taxon>Pezizomycotina</taxon>
        <taxon>Leotiomycetes</taxon>
        <taxon>Helotiales</taxon>
        <taxon>Hyaloscyphaceae</taxon>
        <taxon>Hyaloscypha</taxon>
        <taxon>Hyaloscypha bicolor</taxon>
    </lineage>
</organism>
<proteinExistence type="predicted"/>
<evidence type="ECO:0000313" key="2">
    <source>
        <dbReference type="Proteomes" id="UP000235371"/>
    </source>
</evidence>
<reference evidence="1 2" key="1">
    <citation type="submission" date="2016-04" db="EMBL/GenBank/DDBJ databases">
        <title>A degradative enzymes factory behind the ericoid mycorrhizal symbiosis.</title>
        <authorList>
            <consortium name="DOE Joint Genome Institute"/>
            <person name="Martino E."/>
            <person name="Morin E."/>
            <person name="Grelet G."/>
            <person name="Kuo A."/>
            <person name="Kohler A."/>
            <person name="Daghino S."/>
            <person name="Barry K."/>
            <person name="Choi C."/>
            <person name="Cichocki N."/>
            <person name="Clum A."/>
            <person name="Copeland A."/>
            <person name="Hainaut M."/>
            <person name="Haridas S."/>
            <person name="Labutti K."/>
            <person name="Lindquist E."/>
            <person name="Lipzen A."/>
            <person name="Khouja H.-R."/>
            <person name="Murat C."/>
            <person name="Ohm R."/>
            <person name="Olson A."/>
            <person name="Spatafora J."/>
            <person name="Veneault-Fourrey C."/>
            <person name="Henrissat B."/>
            <person name="Grigoriev I."/>
            <person name="Martin F."/>
            <person name="Perotto S."/>
        </authorList>
    </citation>
    <scope>NUCLEOTIDE SEQUENCE [LARGE SCALE GENOMIC DNA]</scope>
    <source>
        <strain evidence="1 2">E</strain>
    </source>
</reference>
<keyword evidence="2" id="KW-1185">Reference proteome</keyword>
<name>A0A2J6TUR3_9HELO</name>